<dbReference type="PROSITE" id="PS00517">
    <property type="entry name" value="RNASE_3_1"/>
    <property type="match status" value="1"/>
</dbReference>
<comment type="subcellular location">
    <subcellularLocation>
        <location evidence="9">Cytoplasm</location>
    </subcellularLocation>
</comment>
<dbReference type="GO" id="GO:0005737">
    <property type="term" value="C:cytoplasm"/>
    <property type="evidence" value="ECO:0007669"/>
    <property type="project" value="UniProtKB-SubCell"/>
</dbReference>
<dbReference type="InterPro" id="IPR011907">
    <property type="entry name" value="RNase_III"/>
</dbReference>
<evidence type="ECO:0000256" key="8">
    <source>
        <dbReference type="ARBA" id="ARBA00022884"/>
    </source>
</evidence>
<dbReference type="SUPFAM" id="SSF69065">
    <property type="entry name" value="RNase III domain-like"/>
    <property type="match status" value="1"/>
</dbReference>
<evidence type="ECO:0000256" key="4">
    <source>
        <dbReference type="ARBA" id="ARBA00022664"/>
    </source>
</evidence>
<keyword evidence="6 9" id="KW-0255">Endonuclease</keyword>
<dbReference type="Gene3D" id="3.30.160.20">
    <property type="match status" value="1"/>
</dbReference>
<keyword evidence="9" id="KW-0963">Cytoplasm</keyword>
<dbReference type="Pfam" id="PF00035">
    <property type="entry name" value="dsrm"/>
    <property type="match status" value="1"/>
</dbReference>
<evidence type="ECO:0000256" key="3">
    <source>
        <dbReference type="ARBA" id="ARBA00022552"/>
    </source>
</evidence>
<dbReference type="InterPro" id="IPR036389">
    <property type="entry name" value="RNase_III_sf"/>
</dbReference>
<feature type="domain" description="RNase III" evidence="11">
    <location>
        <begin position="24"/>
        <end position="152"/>
    </location>
</feature>
<dbReference type="GO" id="GO:0003725">
    <property type="term" value="F:double-stranded RNA binding"/>
    <property type="evidence" value="ECO:0007669"/>
    <property type="project" value="TreeGrafter"/>
</dbReference>
<dbReference type="CDD" id="cd00593">
    <property type="entry name" value="RIBOc"/>
    <property type="match status" value="1"/>
</dbReference>
<evidence type="ECO:0000256" key="1">
    <source>
        <dbReference type="ARBA" id="ARBA00000109"/>
    </source>
</evidence>
<dbReference type="EC" id="3.1.26.3" evidence="9"/>
<dbReference type="PROSITE" id="PS50137">
    <property type="entry name" value="DS_RBD"/>
    <property type="match status" value="1"/>
</dbReference>
<dbReference type="SMART" id="SM00358">
    <property type="entry name" value="DSRM"/>
    <property type="match status" value="1"/>
</dbReference>
<dbReference type="FunFam" id="1.10.1520.10:FF:000001">
    <property type="entry name" value="Ribonuclease 3"/>
    <property type="match status" value="1"/>
</dbReference>
<evidence type="ECO:0000256" key="7">
    <source>
        <dbReference type="ARBA" id="ARBA00022801"/>
    </source>
</evidence>
<dbReference type="KEGG" id="ote:Oter_2990"/>
<dbReference type="GO" id="GO:0004525">
    <property type="term" value="F:ribonuclease III activity"/>
    <property type="evidence" value="ECO:0007669"/>
    <property type="project" value="UniProtKB-UniRule"/>
</dbReference>
<dbReference type="CDD" id="cd10845">
    <property type="entry name" value="DSRM_RNAse_III_family"/>
    <property type="match status" value="1"/>
</dbReference>
<feature type="active site" evidence="9">
    <location>
        <position position="141"/>
    </location>
</feature>
<feature type="binding site" evidence="9">
    <location>
        <position position="138"/>
    </location>
    <ligand>
        <name>Mg(2+)</name>
        <dbReference type="ChEBI" id="CHEBI:18420"/>
    </ligand>
</feature>
<dbReference type="GO" id="GO:0008033">
    <property type="term" value="P:tRNA processing"/>
    <property type="evidence" value="ECO:0007669"/>
    <property type="project" value="UniProtKB-KW"/>
</dbReference>
<feature type="domain" description="DRBM" evidence="10">
    <location>
        <begin position="179"/>
        <end position="249"/>
    </location>
</feature>
<evidence type="ECO:0000259" key="11">
    <source>
        <dbReference type="PROSITE" id="PS50142"/>
    </source>
</evidence>
<evidence type="ECO:0000256" key="2">
    <source>
        <dbReference type="ARBA" id="ARBA00010183"/>
    </source>
</evidence>
<keyword evidence="9" id="KW-0479">Metal-binding</keyword>
<gene>
    <name evidence="9" type="primary">rnc</name>
    <name evidence="12" type="ordered locus">Oter_2990</name>
</gene>
<dbReference type="GO" id="GO:0006364">
    <property type="term" value="P:rRNA processing"/>
    <property type="evidence" value="ECO:0007669"/>
    <property type="project" value="UniProtKB-UniRule"/>
</dbReference>
<organism evidence="12 13">
    <name type="scientific">Opitutus terrae (strain DSM 11246 / JCM 15787 / PB90-1)</name>
    <dbReference type="NCBI Taxonomy" id="452637"/>
    <lineage>
        <taxon>Bacteria</taxon>
        <taxon>Pseudomonadati</taxon>
        <taxon>Verrucomicrobiota</taxon>
        <taxon>Opitutia</taxon>
        <taxon>Opitutales</taxon>
        <taxon>Opitutaceae</taxon>
        <taxon>Opitutus</taxon>
    </lineage>
</organism>
<evidence type="ECO:0000259" key="10">
    <source>
        <dbReference type="PROSITE" id="PS50137"/>
    </source>
</evidence>
<evidence type="ECO:0000313" key="13">
    <source>
        <dbReference type="Proteomes" id="UP000007013"/>
    </source>
</evidence>
<dbReference type="Gene3D" id="1.10.1520.10">
    <property type="entry name" value="Ribonuclease III domain"/>
    <property type="match status" value="1"/>
</dbReference>
<dbReference type="PANTHER" id="PTHR11207">
    <property type="entry name" value="RIBONUCLEASE III"/>
    <property type="match status" value="1"/>
</dbReference>
<keyword evidence="8 9" id="KW-0694">RNA-binding</keyword>
<dbReference type="AlphaFoldDB" id="B1ZYU8"/>
<dbReference type="InterPro" id="IPR000999">
    <property type="entry name" value="RNase_III_dom"/>
</dbReference>
<keyword evidence="13" id="KW-1185">Reference proteome</keyword>
<dbReference type="PANTHER" id="PTHR11207:SF0">
    <property type="entry name" value="RIBONUCLEASE 3"/>
    <property type="match status" value="1"/>
</dbReference>
<comment type="cofactor">
    <cofactor evidence="9">
        <name>Mg(2+)</name>
        <dbReference type="ChEBI" id="CHEBI:18420"/>
    </cofactor>
</comment>
<proteinExistence type="inferred from homology"/>
<protein>
    <recommendedName>
        <fullName evidence="9">Ribonuclease 3</fullName>
        <ecNumber evidence="9">3.1.26.3</ecNumber>
    </recommendedName>
    <alternativeName>
        <fullName evidence="9">Ribonuclease III</fullName>
        <shortName evidence="9">RNase III</shortName>
    </alternativeName>
</protein>
<dbReference type="PROSITE" id="PS50142">
    <property type="entry name" value="RNASE_3_2"/>
    <property type="match status" value="1"/>
</dbReference>
<evidence type="ECO:0000256" key="5">
    <source>
        <dbReference type="ARBA" id="ARBA00022722"/>
    </source>
</evidence>
<feature type="active site" evidence="9">
    <location>
        <position position="69"/>
    </location>
</feature>
<evidence type="ECO:0000313" key="12">
    <source>
        <dbReference type="EMBL" id="ACB76271.1"/>
    </source>
</evidence>
<keyword evidence="7 9" id="KW-0378">Hydrolase</keyword>
<dbReference type="SMART" id="SM00535">
    <property type="entry name" value="RIBOc"/>
    <property type="match status" value="1"/>
</dbReference>
<sequence length="250" mass="27414">MFSLRSEVLVATPVLRVSDSPSPLAALQTRLIYTFRDPALLERAVTHTSYLPENPDIAESNQRLEFLGDAVLQLILTEALFELFPGDREGPLSRRRAALTKGAFLVELARELQLDRCLLLGSSEEASGGRTRSSALEDAFEALVGALYLDSDLALTRRIVLGLYGDLPSRLSGVVNEENPKGRLQELIQPEYGNQALRYEVTGIEGEDHARAYEVAVFLHDRVLGSGRGPSKKLAEEAAARVALETLKAQ</sequence>
<dbReference type="EMBL" id="CP001032">
    <property type="protein sequence ID" value="ACB76271.1"/>
    <property type="molecule type" value="Genomic_DNA"/>
</dbReference>
<reference evidence="12 13" key="1">
    <citation type="journal article" date="2011" name="J. Bacteriol.">
        <title>Genome sequence of the verrucomicrobium Opitutus terrae PB90-1, an abundant inhabitant of rice paddy soil ecosystems.</title>
        <authorList>
            <person name="van Passel M.W."/>
            <person name="Kant R."/>
            <person name="Palva A."/>
            <person name="Copeland A."/>
            <person name="Lucas S."/>
            <person name="Lapidus A."/>
            <person name="Glavina del Rio T."/>
            <person name="Pitluck S."/>
            <person name="Goltsman E."/>
            <person name="Clum A."/>
            <person name="Sun H."/>
            <person name="Schmutz J."/>
            <person name="Larimer F.W."/>
            <person name="Land M.L."/>
            <person name="Hauser L."/>
            <person name="Kyrpides N."/>
            <person name="Mikhailova N."/>
            <person name="Richardson P.P."/>
            <person name="Janssen P.H."/>
            <person name="de Vos W.M."/>
            <person name="Smidt H."/>
        </authorList>
    </citation>
    <scope>NUCLEOTIDE SEQUENCE [LARGE SCALE GENOMIC DNA]</scope>
    <source>
        <strain evidence="13">DSM 11246 / JCM 15787 / PB90-1</strain>
    </source>
</reference>
<dbReference type="GO" id="GO:0006397">
    <property type="term" value="P:mRNA processing"/>
    <property type="evidence" value="ECO:0007669"/>
    <property type="project" value="UniProtKB-UniRule"/>
</dbReference>
<dbReference type="HOGENOM" id="CLU_000907_1_3_0"/>
<accession>B1ZYU8</accession>
<evidence type="ECO:0000256" key="6">
    <source>
        <dbReference type="ARBA" id="ARBA00022759"/>
    </source>
</evidence>
<keyword evidence="9" id="KW-0819">tRNA processing</keyword>
<comment type="similarity">
    <text evidence="2">Belongs to the ribonuclease III family.</text>
</comment>
<dbReference type="SUPFAM" id="SSF54768">
    <property type="entry name" value="dsRNA-binding domain-like"/>
    <property type="match status" value="1"/>
</dbReference>
<dbReference type="eggNOG" id="COG0571">
    <property type="taxonomic scope" value="Bacteria"/>
</dbReference>
<name>B1ZYU8_OPITP</name>
<keyword evidence="9" id="KW-0699">rRNA-binding</keyword>
<dbReference type="STRING" id="452637.Oter_2990"/>
<dbReference type="Proteomes" id="UP000007013">
    <property type="component" value="Chromosome"/>
</dbReference>
<dbReference type="GO" id="GO:0046872">
    <property type="term" value="F:metal ion binding"/>
    <property type="evidence" value="ECO:0007669"/>
    <property type="project" value="UniProtKB-KW"/>
</dbReference>
<keyword evidence="5 9" id="KW-0540">Nuclease</keyword>
<dbReference type="GO" id="GO:0010468">
    <property type="term" value="P:regulation of gene expression"/>
    <property type="evidence" value="ECO:0007669"/>
    <property type="project" value="TreeGrafter"/>
</dbReference>
<keyword evidence="9" id="KW-0460">Magnesium</keyword>
<dbReference type="GO" id="GO:0019843">
    <property type="term" value="F:rRNA binding"/>
    <property type="evidence" value="ECO:0007669"/>
    <property type="project" value="UniProtKB-KW"/>
</dbReference>
<comment type="subunit">
    <text evidence="9">Homodimer.</text>
</comment>
<feature type="binding site" evidence="9">
    <location>
        <position position="141"/>
    </location>
    <ligand>
        <name>Mg(2+)</name>
        <dbReference type="ChEBI" id="CHEBI:18420"/>
    </ligand>
</feature>
<dbReference type="Pfam" id="PF14622">
    <property type="entry name" value="Ribonucleas_3_3"/>
    <property type="match status" value="1"/>
</dbReference>
<keyword evidence="3 9" id="KW-0698">rRNA processing</keyword>
<feature type="binding site" evidence="9">
    <location>
        <position position="65"/>
    </location>
    <ligand>
        <name>Mg(2+)</name>
        <dbReference type="ChEBI" id="CHEBI:18420"/>
    </ligand>
</feature>
<evidence type="ECO:0000256" key="9">
    <source>
        <dbReference type="HAMAP-Rule" id="MF_00104"/>
    </source>
</evidence>
<keyword evidence="4 9" id="KW-0507">mRNA processing</keyword>
<dbReference type="HAMAP" id="MF_00104">
    <property type="entry name" value="RNase_III"/>
    <property type="match status" value="1"/>
</dbReference>
<comment type="function">
    <text evidence="9">Digests double-stranded RNA. Involved in the processing of primary rRNA transcript to yield the immediate precursors to the large and small rRNAs (23S and 16S). Processes some mRNAs, and tRNAs when they are encoded in the rRNA operon. Processes pre-crRNA and tracrRNA of type II CRISPR loci if present in the organism.</text>
</comment>
<comment type="catalytic activity">
    <reaction evidence="1 9">
        <text>Endonucleolytic cleavage to 5'-phosphomonoester.</text>
        <dbReference type="EC" id="3.1.26.3"/>
    </reaction>
</comment>
<dbReference type="NCBIfam" id="TIGR02191">
    <property type="entry name" value="RNaseIII"/>
    <property type="match status" value="1"/>
</dbReference>
<dbReference type="InterPro" id="IPR014720">
    <property type="entry name" value="dsRBD_dom"/>
</dbReference>